<evidence type="ECO:0000256" key="3">
    <source>
        <dbReference type="ARBA" id="ARBA00022553"/>
    </source>
</evidence>
<gene>
    <name evidence="6" type="primary">rcsC_3</name>
    <name evidence="6" type="ORF">PSAL_009510</name>
</gene>
<dbReference type="SUPFAM" id="SSF55785">
    <property type="entry name" value="PYP-like sensor domain (PAS domain)"/>
    <property type="match status" value="1"/>
</dbReference>
<dbReference type="InterPro" id="IPR000014">
    <property type="entry name" value="PAS"/>
</dbReference>
<dbReference type="InterPro" id="IPR003594">
    <property type="entry name" value="HATPase_dom"/>
</dbReference>
<dbReference type="Pfam" id="PF00072">
    <property type="entry name" value="Response_reg"/>
    <property type="match status" value="1"/>
</dbReference>
<dbReference type="PROSITE" id="PS50112">
    <property type="entry name" value="PAS"/>
    <property type="match status" value="1"/>
</dbReference>
<dbReference type="Gene3D" id="3.40.50.2300">
    <property type="match status" value="1"/>
</dbReference>
<dbReference type="PRINTS" id="PR00344">
    <property type="entry name" value="BCTRLSENSOR"/>
</dbReference>
<evidence type="ECO:0000256" key="5">
    <source>
        <dbReference type="ARBA" id="ARBA00022777"/>
    </source>
</evidence>
<dbReference type="SMART" id="SM00388">
    <property type="entry name" value="HisKA"/>
    <property type="match status" value="1"/>
</dbReference>
<reference evidence="6 7" key="1">
    <citation type="submission" date="2020-08" db="EMBL/GenBank/DDBJ databases">
        <title>Genome sequence of Rhodobacteraceae bacterium Lw-13e.</title>
        <authorList>
            <person name="Poehlein A."/>
            <person name="Wolter L."/>
            <person name="Daniel R."/>
            <person name="Brinkhoff T."/>
        </authorList>
    </citation>
    <scope>NUCLEOTIDE SEQUENCE [LARGE SCALE GENOMIC DNA]</scope>
    <source>
        <strain evidence="6 7">Lw-13e</strain>
    </source>
</reference>
<keyword evidence="3" id="KW-0597">Phosphoprotein</keyword>
<dbReference type="EC" id="2.7.13.3" evidence="2"/>
<evidence type="ECO:0000313" key="6">
    <source>
        <dbReference type="EMBL" id="QPM89725.1"/>
    </source>
</evidence>
<dbReference type="NCBIfam" id="TIGR00229">
    <property type="entry name" value="sensory_box"/>
    <property type="match status" value="1"/>
</dbReference>
<keyword evidence="5 6" id="KW-0418">Kinase</keyword>
<name>A0A418SEJ1_9RHOB</name>
<dbReference type="InterPro" id="IPR011006">
    <property type="entry name" value="CheY-like_superfamily"/>
</dbReference>
<dbReference type="PROSITE" id="PS50109">
    <property type="entry name" value="HIS_KIN"/>
    <property type="match status" value="1"/>
</dbReference>
<dbReference type="Gene3D" id="1.10.287.130">
    <property type="match status" value="1"/>
</dbReference>
<dbReference type="Gene3D" id="3.30.565.10">
    <property type="entry name" value="Histidine kinase-like ATPase, C-terminal domain"/>
    <property type="match status" value="1"/>
</dbReference>
<dbReference type="EMBL" id="CP060436">
    <property type="protein sequence ID" value="QPM89725.1"/>
    <property type="molecule type" value="Genomic_DNA"/>
</dbReference>
<dbReference type="SMART" id="SM00387">
    <property type="entry name" value="HATPase_c"/>
    <property type="match status" value="1"/>
</dbReference>
<dbReference type="InterPro" id="IPR001789">
    <property type="entry name" value="Sig_transdc_resp-reg_receiver"/>
</dbReference>
<dbReference type="InterPro" id="IPR036097">
    <property type="entry name" value="HisK_dim/P_sf"/>
</dbReference>
<keyword evidence="4 6" id="KW-0808">Transferase</keyword>
<organism evidence="6 7">
    <name type="scientific">Pseudooceanicola algae</name>
    <dbReference type="NCBI Taxonomy" id="1537215"/>
    <lineage>
        <taxon>Bacteria</taxon>
        <taxon>Pseudomonadati</taxon>
        <taxon>Pseudomonadota</taxon>
        <taxon>Alphaproteobacteria</taxon>
        <taxon>Rhodobacterales</taxon>
        <taxon>Paracoccaceae</taxon>
        <taxon>Pseudooceanicola</taxon>
    </lineage>
</organism>
<dbReference type="CDD" id="cd17546">
    <property type="entry name" value="REC_hyHK_CKI1_RcsC-like"/>
    <property type="match status" value="1"/>
</dbReference>
<dbReference type="FunFam" id="3.30.565.10:FF:000006">
    <property type="entry name" value="Sensor histidine kinase WalK"/>
    <property type="match status" value="1"/>
</dbReference>
<sequence length="745" mass="81621">MAKPIFRSTSLDTGVIRIAILGTITALCVIVIVYLVTDVRQKLRDLNSSPTDSIQWTLSQLEVEYLELQGAVALARLQPFTGSEADVRAALTKVRDRYDILYSRFGTLAQAPLYTQVLLGLKTPTGFISLRDDIYAYTTLIDDTDAGLLAGLPGLQATLDSHRLEIRRLLSNANLIFVGLSDKARLDAAHVLRVLAGTTAVLLLALSAMVILFRSLARVSKRRLEQKLVASARLETIFSTSRDAILVFNQRGQLIEANRAAREMFRFTREEAPTLTASHLLRRQGKEGSIGVSGKELFATCGDGPRTGYRLQGRSWDGHSFPVELSMAVNSAEERPILVCVIRDVSHLVTSEAELKASRDKALAGERAKARFLGVISHEMRTPLNGILGTIDLMEENSDPAENETYVNVVRSSAQTLLDLVNDVLDITQIEGSDVIINPAPFDLDRLIEDILASEMPRARRLRNTLTRSDQAAAGWVLGDATRVRQILLNIVSNAVKFTEDGAVTITVERLAGDRVCVAVRDTGIGMTAEDCERIFLDFVRLDGATSRQIQGTGLGLGIAQRLANAMEGGIEVDSDPGRGTEFRLILPLPAVEAVQACRNDSAETLPEIGSLDILLVEDNITNRFVARRMLERDGHRVTEAENGKLGLEASCSQRYDIILMDVSMPVMDGIEATRAIRAGIGLSRKTRIIALTAHVGEEVTERLRGAGLDDVIAKPIRAQVLRRLLVEAAREKVTSGGRARNRHR</sequence>
<evidence type="ECO:0000256" key="2">
    <source>
        <dbReference type="ARBA" id="ARBA00012438"/>
    </source>
</evidence>
<evidence type="ECO:0000256" key="1">
    <source>
        <dbReference type="ARBA" id="ARBA00000085"/>
    </source>
</evidence>
<dbReference type="Pfam" id="PF00512">
    <property type="entry name" value="HisKA"/>
    <property type="match status" value="1"/>
</dbReference>
<evidence type="ECO:0000256" key="4">
    <source>
        <dbReference type="ARBA" id="ARBA00022679"/>
    </source>
</evidence>
<dbReference type="CDD" id="cd00130">
    <property type="entry name" value="PAS"/>
    <property type="match status" value="1"/>
</dbReference>
<dbReference type="InterPro" id="IPR004358">
    <property type="entry name" value="Sig_transdc_His_kin-like_C"/>
</dbReference>
<keyword evidence="7" id="KW-1185">Reference proteome</keyword>
<dbReference type="KEGG" id="palw:PSAL_009510"/>
<proteinExistence type="predicted"/>
<dbReference type="CDD" id="cd00082">
    <property type="entry name" value="HisKA"/>
    <property type="match status" value="1"/>
</dbReference>
<dbReference type="SUPFAM" id="SSF52172">
    <property type="entry name" value="CheY-like"/>
    <property type="match status" value="1"/>
</dbReference>
<dbReference type="GO" id="GO:0000155">
    <property type="term" value="F:phosphorelay sensor kinase activity"/>
    <property type="evidence" value="ECO:0007669"/>
    <property type="project" value="InterPro"/>
</dbReference>
<protein>
    <recommendedName>
        <fullName evidence="2">histidine kinase</fullName>
        <ecNumber evidence="2">2.7.13.3</ecNumber>
    </recommendedName>
</protein>
<evidence type="ECO:0000313" key="7">
    <source>
        <dbReference type="Proteomes" id="UP000283786"/>
    </source>
</evidence>
<dbReference type="PANTHER" id="PTHR43047">
    <property type="entry name" value="TWO-COMPONENT HISTIDINE PROTEIN KINASE"/>
    <property type="match status" value="1"/>
</dbReference>
<dbReference type="InterPro" id="IPR005467">
    <property type="entry name" value="His_kinase_dom"/>
</dbReference>
<dbReference type="PROSITE" id="PS50110">
    <property type="entry name" value="RESPONSE_REGULATORY"/>
    <property type="match status" value="1"/>
</dbReference>
<dbReference type="Gene3D" id="3.30.450.20">
    <property type="entry name" value="PAS domain"/>
    <property type="match status" value="1"/>
</dbReference>
<dbReference type="SUPFAM" id="SSF55874">
    <property type="entry name" value="ATPase domain of HSP90 chaperone/DNA topoisomerase II/histidine kinase"/>
    <property type="match status" value="1"/>
</dbReference>
<dbReference type="RefSeq" id="WP_196222836.1">
    <property type="nucleotide sequence ID" value="NZ_CP060436.1"/>
</dbReference>
<dbReference type="PANTHER" id="PTHR43047:SF64">
    <property type="entry name" value="HISTIDINE KINASE CONTAINING CHEY-HOMOLOGOUS RECEIVER DOMAIN AND PAS DOMAIN-RELATED"/>
    <property type="match status" value="1"/>
</dbReference>
<dbReference type="InterPro" id="IPR003661">
    <property type="entry name" value="HisK_dim/P_dom"/>
</dbReference>
<dbReference type="Pfam" id="PF13188">
    <property type="entry name" value="PAS_8"/>
    <property type="match status" value="1"/>
</dbReference>
<dbReference type="SMART" id="SM00448">
    <property type="entry name" value="REC"/>
    <property type="match status" value="1"/>
</dbReference>
<dbReference type="SUPFAM" id="SSF47384">
    <property type="entry name" value="Homodimeric domain of signal transducing histidine kinase"/>
    <property type="match status" value="1"/>
</dbReference>
<dbReference type="InterPro" id="IPR035965">
    <property type="entry name" value="PAS-like_dom_sf"/>
</dbReference>
<dbReference type="CDD" id="cd16922">
    <property type="entry name" value="HATPase_EvgS-ArcB-TorS-like"/>
    <property type="match status" value="1"/>
</dbReference>
<dbReference type="AlphaFoldDB" id="A0A418SEJ1"/>
<comment type="catalytic activity">
    <reaction evidence="1">
        <text>ATP + protein L-histidine = ADP + protein N-phospho-L-histidine.</text>
        <dbReference type="EC" id="2.7.13.3"/>
    </reaction>
</comment>
<accession>A0A418SEJ1</accession>
<dbReference type="Pfam" id="PF02518">
    <property type="entry name" value="HATPase_c"/>
    <property type="match status" value="1"/>
</dbReference>
<dbReference type="Proteomes" id="UP000283786">
    <property type="component" value="Chromosome"/>
</dbReference>
<dbReference type="InterPro" id="IPR036890">
    <property type="entry name" value="HATPase_C_sf"/>
</dbReference>